<proteinExistence type="predicted"/>
<dbReference type="AlphaFoldDB" id="A0A0Q3EC61"/>
<dbReference type="EMBL" id="CM000884">
    <property type="protein sequence ID" value="KQJ85374.1"/>
    <property type="molecule type" value="Genomic_DNA"/>
</dbReference>
<gene>
    <name evidence="1" type="ORF">BRADI_5g26655v3</name>
</gene>
<evidence type="ECO:0000313" key="3">
    <source>
        <dbReference type="Proteomes" id="UP000008810"/>
    </source>
</evidence>
<organism evidence="1">
    <name type="scientific">Brachypodium distachyon</name>
    <name type="common">Purple false brome</name>
    <name type="synonym">Trachynia distachya</name>
    <dbReference type="NCBI Taxonomy" id="15368"/>
    <lineage>
        <taxon>Eukaryota</taxon>
        <taxon>Viridiplantae</taxon>
        <taxon>Streptophyta</taxon>
        <taxon>Embryophyta</taxon>
        <taxon>Tracheophyta</taxon>
        <taxon>Spermatophyta</taxon>
        <taxon>Magnoliopsida</taxon>
        <taxon>Liliopsida</taxon>
        <taxon>Poales</taxon>
        <taxon>Poaceae</taxon>
        <taxon>BOP clade</taxon>
        <taxon>Pooideae</taxon>
        <taxon>Stipodae</taxon>
        <taxon>Brachypodieae</taxon>
        <taxon>Brachypodium</taxon>
    </lineage>
</organism>
<keyword evidence="3" id="KW-1185">Reference proteome</keyword>
<accession>A0A0Q3EC61</accession>
<reference evidence="2" key="3">
    <citation type="submission" date="2018-08" db="UniProtKB">
        <authorList>
            <consortium name="EnsemblPlants"/>
        </authorList>
    </citation>
    <scope>IDENTIFICATION</scope>
    <source>
        <strain evidence="2">cv. Bd21</strain>
    </source>
</reference>
<evidence type="ECO:0000313" key="2">
    <source>
        <dbReference type="EnsemblPlants" id="KQJ85374"/>
    </source>
</evidence>
<sequence length="115" mass="12689">MGKATGQEDMIGGFRGVKTERAPLVVLDTFPGKHIRCRDSPLHEQPSKKFALLRHPAIPEETRVLMPNKTLELSRISSLGGVHPRGGKLPGDGVRLVDERQARDAGEEIDELMKL</sequence>
<name>A0A0Q3EC61_BRADI</name>
<dbReference type="InParanoid" id="A0A0Q3EC61"/>
<reference evidence="1" key="2">
    <citation type="submission" date="2017-06" db="EMBL/GenBank/DDBJ databases">
        <title>WGS assembly of Brachypodium distachyon.</title>
        <authorList>
            <consortium name="The International Brachypodium Initiative"/>
            <person name="Lucas S."/>
            <person name="Harmon-Smith M."/>
            <person name="Lail K."/>
            <person name="Tice H."/>
            <person name="Grimwood J."/>
            <person name="Bruce D."/>
            <person name="Barry K."/>
            <person name="Shu S."/>
            <person name="Lindquist E."/>
            <person name="Wang M."/>
            <person name="Pitluck S."/>
            <person name="Vogel J.P."/>
            <person name="Garvin D.F."/>
            <person name="Mockler T.C."/>
            <person name="Schmutz J."/>
            <person name="Rokhsar D."/>
            <person name="Bevan M.W."/>
        </authorList>
    </citation>
    <scope>NUCLEOTIDE SEQUENCE</scope>
    <source>
        <strain evidence="1">Bd21</strain>
    </source>
</reference>
<dbReference type="Gramene" id="KQJ85374">
    <property type="protein sequence ID" value="KQJ85374"/>
    <property type="gene ID" value="BRADI_5g26655v3"/>
</dbReference>
<reference evidence="1 2" key="1">
    <citation type="journal article" date="2010" name="Nature">
        <title>Genome sequencing and analysis of the model grass Brachypodium distachyon.</title>
        <authorList>
            <consortium name="International Brachypodium Initiative"/>
        </authorList>
    </citation>
    <scope>NUCLEOTIDE SEQUENCE [LARGE SCALE GENOMIC DNA]</scope>
    <source>
        <strain evidence="1 2">Bd21</strain>
    </source>
</reference>
<dbReference type="EnsemblPlants" id="KQJ85374">
    <property type="protein sequence ID" value="KQJ85374"/>
    <property type="gene ID" value="BRADI_5g26655v3"/>
</dbReference>
<protein>
    <submittedName>
        <fullName evidence="1 2">Uncharacterized protein</fullName>
    </submittedName>
</protein>
<evidence type="ECO:0000313" key="1">
    <source>
        <dbReference type="EMBL" id="KQJ85374.1"/>
    </source>
</evidence>
<dbReference type="Proteomes" id="UP000008810">
    <property type="component" value="Chromosome 5"/>
</dbReference>